<dbReference type="InterPro" id="IPR006900">
    <property type="entry name" value="Sec23/24_helical_dom"/>
</dbReference>
<evidence type="ECO:0000256" key="5">
    <source>
        <dbReference type="ARBA" id="ARBA00022448"/>
    </source>
</evidence>
<dbReference type="AlphaFoldDB" id="A0A7L0UFH6"/>
<evidence type="ECO:0000256" key="14">
    <source>
        <dbReference type="ARBA" id="ARBA00023329"/>
    </source>
</evidence>
<keyword evidence="12" id="KW-0653">Protein transport</keyword>
<dbReference type="CDD" id="cd01479">
    <property type="entry name" value="Sec24-like"/>
    <property type="match status" value="1"/>
</dbReference>
<dbReference type="Gene3D" id="2.60.40.1670">
    <property type="entry name" value="beta-sandwich domain of Sec23/24"/>
    <property type="match status" value="1"/>
</dbReference>
<keyword evidence="14" id="KW-0968">Cytoplasmic vesicle</keyword>
<evidence type="ECO:0000256" key="4">
    <source>
        <dbReference type="ARBA" id="ARBA00008334"/>
    </source>
</evidence>
<evidence type="ECO:0000256" key="1">
    <source>
        <dbReference type="ARBA" id="ARBA00004299"/>
    </source>
</evidence>
<feature type="non-terminal residue" evidence="21">
    <location>
        <position position="1"/>
    </location>
</feature>
<dbReference type="GO" id="GO:0090110">
    <property type="term" value="P:COPII-coated vesicle cargo loading"/>
    <property type="evidence" value="ECO:0007669"/>
    <property type="project" value="TreeGrafter"/>
</dbReference>
<feature type="region of interest" description="Disordered" evidence="15">
    <location>
        <begin position="1"/>
        <end position="381"/>
    </location>
</feature>
<dbReference type="InterPro" id="IPR050550">
    <property type="entry name" value="SEC23_SEC24_subfamily"/>
</dbReference>
<dbReference type="PANTHER" id="PTHR13803">
    <property type="entry name" value="SEC24-RELATED PROTEIN"/>
    <property type="match status" value="1"/>
</dbReference>
<feature type="non-terminal residue" evidence="21">
    <location>
        <position position="1124"/>
    </location>
</feature>
<dbReference type="InterPro" id="IPR006896">
    <property type="entry name" value="Sec23/24_trunk_dom"/>
</dbReference>
<dbReference type="FunFam" id="2.30.30.380:FF:000003">
    <property type="entry name" value="SEC24 homolog D, COPII coat complex component"/>
    <property type="match status" value="1"/>
</dbReference>
<dbReference type="GO" id="GO:0005829">
    <property type="term" value="C:cytosol"/>
    <property type="evidence" value="ECO:0007669"/>
    <property type="project" value="UniProtKB-SubCell"/>
</dbReference>
<dbReference type="Pfam" id="PF04815">
    <property type="entry name" value="Sec23_helical"/>
    <property type="match status" value="1"/>
</dbReference>
<feature type="compositionally biased region" description="Pro residues" evidence="15">
    <location>
        <begin position="277"/>
        <end position="308"/>
    </location>
</feature>
<dbReference type="InterPro" id="IPR007123">
    <property type="entry name" value="Gelsolin-like_dom"/>
</dbReference>
<dbReference type="InterPro" id="IPR036175">
    <property type="entry name" value="Sec23/24_helical_dom_sf"/>
</dbReference>
<keyword evidence="5" id="KW-0813">Transport</keyword>
<evidence type="ECO:0000259" key="16">
    <source>
        <dbReference type="Pfam" id="PF00626"/>
    </source>
</evidence>
<feature type="domain" description="Gelsolin-like" evidence="16">
    <location>
        <begin position="994"/>
        <end position="1065"/>
    </location>
</feature>
<keyword evidence="13" id="KW-0472">Membrane</keyword>
<keyword evidence="6" id="KW-0963">Cytoplasm</keyword>
<evidence type="ECO:0000256" key="10">
    <source>
        <dbReference type="ARBA" id="ARBA00022833"/>
    </source>
</evidence>
<dbReference type="Gene3D" id="2.30.30.380">
    <property type="entry name" value="Zn-finger domain of Sec23/24"/>
    <property type="match status" value="1"/>
</dbReference>
<evidence type="ECO:0000256" key="9">
    <source>
        <dbReference type="ARBA" id="ARBA00022824"/>
    </source>
</evidence>
<keyword evidence="8" id="KW-0479">Metal-binding</keyword>
<evidence type="ECO:0000259" key="18">
    <source>
        <dbReference type="Pfam" id="PF04811"/>
    </source>
</evidence>
<feature type="compositionally biased region" description="Pro residues" evidence="15">
    <location>
        <begin position="249"/>
        <end position="260"/>
    </location>
</feature>
<name>A0A7L0UFH6_CHOAC</name>
<feature type="domain" description="Sec23/Sec24 helical" evidence="19">
    <location>
        <begin position="874"/>
        <end position="973"/>
    </location>
</feature>
<dbReference type="FunFam" id="2.60.40.1670:FF:000004">
    <property type="entry name" value="SEC24 homolog D, COPII coat complex component"/>
    <property type="match status" value="1"/>
</dbReference>
<proteinExistence type="inferred from homology"/>
<dbReference type="Proteomes" id="UP000568556">
    <property type="component" value="Unassembled WGS sequence"/>
</dbReference>
<dbReference type="InterPro" id="IPR036180">
    <property type="entry name" value="Gelsolin-like_dom_sf"/>
</dbReference>
<feature type="compositionally biased region" description="Low complexity" evidence="15">
    <location>
        <begin position="166"/>
        <end position="179"/>
    </location>
</feature>
<dbReference type="GO" id="GO:0030127">
    <property type="term" value="C:COPII vesicle coat"/>
    <property type="evidence" value="ECO:0007669"/>
    <property type="project" value="InterPro"/>
</dbReference>
<evidence type="ECO:0000259" key="19">
    <source>
        <dbReference type="Pfam" id="PF04815"/>
    </source>
</evidence>
<dbReference type="EMBL" id="VXAQ01000960">
    <property type="protein sequence ID" value="NXL64460.1"/>
    <property type="molecule type" value="Genomic_DNA"/>
</dbReference>
<dbReference type="PANTHER" id="PTHR13803:SF5">
    <property type="entry name" value="PROTEIN TRANSPORT PROTEIN SEC24C"/>
    <property type="match status" value="1"/>
</dbReference>
<comment type="subcellular location">
    <subcellularLocation>
        <location evidence="3">Cytoplasm</location>
        <location evidence="3">Cytosol</location>
    </subcellularLocation>
    <subcellularLocation>
        <location evidence="1">Cytoplasmic vesicle</location>
        <location evidence="1">COPII-coated vesicle membrane</location>
        <topology evidence="1">Peripheral membrane protein</topology>
        <orientation evidence="1">Cytoplasmic side</orientation>
    </subcellularLocation>
    <subcellularLocation>
        <location evidence="2">Endoplasmic reticulum membrane</location>
        <topology evidence="2">Peripheral membrane protein</topology>
        <orientation evidence="2">Cytoplasmic side</orientation>
    </subcellularLocation>
</comment>
<evidence type="ECO:0000313" key="22">
    <source>
        <dbReference type="Proteomes" id="UP000568556"/>
    </source>
</evidence>
<dbReference type="GO" id="GO:0070971">
    <property type="term" value="C:endoplasmic reticulum exit site"/>
    <property type="evidence" value="ECO:0007669"/>
    <property type="project" value="TreeGrafter"/>
</dbReference>
<keyword evidence="11" id="KW-0931">ER-Golgi transport</keyword>
<dbReference type="SUPFAM" id="SSF81811">
    <property type="entry name" value="Helical domain of Sec23/24"/>
    <property type="match status" value="1"/>
</dbReference>
<evidence type="ECO:0000259" key="17">
    <source>
        <dbReference type="Pfam" id="PF04810"/>
    </source>
</evidence>
<evidence type="ECO:0000256" key="12">
    <source>
        <dbReference type="ARBA" id="ARBA00022927"/>
    </source>
</evidence>
<feature type="compositionally biased region" description="Low complexity" evidence="15">
    <location>
        <begin position="1"/>
        <end position="33"/>
    </location>
</feature>
<feature type="compositionally biased region" description="Low complexity" evidence="15">
    <location>
        <begin position="234"/>
        <end position="247"/>
    </location>
</feature>
<evidence type="ECO:0000259" key="20">
    <source>
        <dbReference type="Pfam" id="PF08033"/>
    </source>
</evidence>
<evidence type="ECO:0000256" key="6">
    <source>
        <dbReference type="ARBA" id="ARBA00022490"/>
    </source>
</evidence>
<dbReference type="Pfam" id="PF04811">
    <property type="entry name" value="Sec23_trunk"/>
    <property type="match status" value="1"/>
</dbReference>
<dbReference type="Pfam" id="PF04810">
    <property type="entry name" value="zf-Sec23_Sec24"/>
    <property type="match status" value="1"/>
</dbReference>
<dbReference type="SUPFAM" id="SSF53300">
    <property type="entry name" value="vWA-like"/>
    <property type="match status" value="1"/>
</dbReference>
<dbReference type="InterPro" id="IPR029006">
    <property type="entry name" value="ADF-H/Gelsolin-like_dom_sf"/>
</dbReference>
<evidence type="ECO:0000256" key="13">
    <source>
        <dbReference type="ARBA" id="ARBA00023136"/>
    </source>
</evidence>
<dbReference type="InterPro" id="IPR036465">
    <property type="entry name" value="vWFA_dom_sf"/>
</dbReference>
<evidence type="ECO:0000256" key="11">
    <source>
        <dbReference type="ARBA" id="ARBA00022892"/>
    </source>
</evidence>
<protein>
    <submittedName>
        <fullName evidence="21">SC24C protein</fullName>
    </submittedName>
</protein>
<dbReference type="GO" id="GO:0005789">
    <property type="term" value="C:endoplasmic reticulum membrane"/>
    <property type="evidence" value="ECO:0007669"/>
    <property type="project" value="UniProtKB-SubCell"/>
</dbReference>
<dbReference type="GO" id="GO:0008270">
    <property type="term" value="F:zinc ion binding"/>
    <property type="evidence" value="ECO:0007669"/>
    <property type="project" value="InterPro"/>
</dbReference>
<feature type="compositionally biased region" description="Polar residues" evidence="15">
    <location>
        <begin position="180"/>
        <end position="202"/>
    </location>
</feature>
<gene>
    <name evidence="21" type="primary">Sec24c</name>
    <name evidence="21" type="ORF">CHOACU_R08129</name>
</gene>
<dbReference type="FunFam" id="3.40.20.10:FF:000023">
    <property type="entry name" value="protein transport protein Sec24C isoform X1"/>
    <property type="match status" value="1"/>
</dbReference>
<feature type="domain" description="Zinc finger Sec23/Sec24-type" evidence="17">
    <location>
        <begin position="452"/>
        <end position="490"/>
    </location>
</feature>
<comment type="caution">
    <text evidence="21">The sequence shown here is derived from an EMBL/GenBank/DDBJ whole genome shotgun (WGS) entry which is preliminary data.</text>
</comment>
<keyword evidence="10" id="KW-0862">Zinc</keyword>
<dbReference type="Gene3D" id="3.40.50.410">
    <property type="entry name" value="von Willebrand factor, type A domain"/>
    <property type="match status" value="1"/>
</dbReference>
<dbReference type="Pfam" id="PF08033">
    <property type="entry name" value="Sec23_BS"/>
    <property type="match status" value="1"/>
</dbReference>
<dbReference type="InterPro" id="IPR006895">
    <property type="entry name" value="Znf_Sec23_Sec24"/>
</dbReference>
<evidence type="ECO:0000256" key="15">
    <source>
        <dbReference type="SAM" id="MobiDB-lite"/>
    </source>
</evidence>
<dbReference type="InterPro" id="IPR012990">
    <property type="entry name" value="Beta-sandwich_Sec23_24"/>
</dbReference>
<feature type="compositionally biased region" description="Polar residues" evidence="15">
    <location>
        <begin position="120"/>
        <end position="130"/>
    </location>
</feature>
<dbReference type="SUPFAM" id="SSF81995">
    <property type="entry name" value="beta-sandwich domain of Sec23/24"/>
    <property type="match status" value="1"/>
</dbReference>
<feature type="domain" description="Sec23/Sec24 beta-sandwich" evidence="20">
    <location>
        <begin position="778"/>
        <end position="861"/>
    </location>
</feature>
<dbReference type="OrthoDB" id="49016at2759"/>
<evidence type="ECO:0000256" key="2">
    <source>
        <dbReference type="ARBA" id="ARBA00004397"/>
    </source>
</evidence>
<dbReference type="FunFam" id="3.40.50.410:FF:000020">
    <property type="entry name" value="protein transport protein Sec24D isoform X1"/>
    <property type="match status" value="1"/>
</dbReference>
<dbReference type="Gene3D" id="3.40.20.10">
    <property type="entry name" value="Severin"/>
    <property type="match status" value="1"/>
</dbReference>
<feature type="domain" description="Sec23/Sec24 trunk" evidence="18">
    <location>
        <begin position="529"/>
        <end position="773"/>
    </location>
</feature>
<sequence length="1124" mass="122052">MSVNQQAHAGPPYGQPQPGYQGYQQPAYGGQPLPGVPQSQYGAYNGPMPGYQQPVPPQGSLRAPPTSGAPPPASGAPVPSRHLAYNQFGHGDVQNGIPASAAPMQRPPASQPFLPGSAPTPVSQTSTFQQYGPPPASVQQLSNHMAGMTIGSTTAPAPPPAGLGYGPPTSVPPVSGSFSASGSGLYTPYTASQGPSPTSVSQGLPLAQPPFPGQPMSTQRLPTQVPGFAPPPSSTGIGPSSYPPTTGAPRPPAMSGPPLPGQTVAGPPASQPNHVSSPPPPSAMPGPHPGPPMSGLHGPPPPTHPPQPGYQMQQNGSFGQVRGPQPNYGGAYPGTPNYGSQPGPPPPPKRLDPDSIPSPIQVIEDDRSNRGSEPFVTGVRGQVPPLVTTNFLVKDQGNASPRYIRCTSYNIPCTSDMAKQSQVPLAAVIKPLATLPPEETLPYLVDHGESGPVRCNRCKAYMCPFMQFIEGGRRFQCCFCSCVTEVPPHYFQHLDHTGKRVDFYDRPELSLGSYEFLATVDYCKNNKFPSPPAFIFMIDVSYNAVKSGLVRLICEELKSLLDYLPREGNMEESAIRVGFVTYNKVLHFYNVKSSLAQPQMMVVSDVADMFVPLLDGFLVNVNESRTVIASLLDQIPEMFADTRETETVFAPVIQAGLEALKAAECAGKLFIFHTSLPIAEAPGKLKNRDDKKLINTDKEKTLFQPQTSFYNNLAKDCVAQGCCVDLFLFPNQYLDVATLGVVTYQTGGSIYKYAYFQVEADQDRFLNDLRRDVQKEVGFDAVMRVRTSTGIRATDFFGAFYMSNTTDVEMAGLDCDKTITVEFKHDDKLSEDSGALLQCALLYTSCAGQRRLRIHNLSLNCCTQLADLYRNCETDTLINYLAKYAYRGVLSSPVKTVRDALVNQCAQILACYRKNCASPSSAGQLILPECMKLLPVYLNCVLKSDVLQPGPEVTTDDRAYIRQLVTSMDVAETNVFFYPRLLPLTKADVDSDSLPAAIRNSEERLSKGDIYLLENGLNIFVWVGVNVQQGLIQNLFGVSSFSQISNTLSTLPVLENPFSKKVRSIIDMLQVQRSRYMKLIIVKQEDKLEMLFKHFLVEDKSLSGGASYVDFLCHMHKEIRQLLS</sequence>
<reference evidence="21 22" key="1">
    <citation type="submission" date="2019-09" db="EMBL/GenBank/DDBJ databases">
        <title>Bird 10,000 Genomes (B10K) Project - Family phase.</title>
        <authorList>
            <person name="Zhang G."/>
        </authorList>
    </citation>
    <scope>NUCLEOTIDE SEQUENCE [LARGE SCALE GENOMIC DNA]</scope>
    <source>
        <strain evidence="21">B10K-DU-008-62</strain>
        <tissue evidence="21">Mixed tissue sample</tissue>
    </source>
</reference>
<dbReference type="Pfam" id="PF00626">
    <property type="entry name" value="Gelsolin"/>
    <property type="match status" value="1"/>
</dbReference>
<keyword evidence="7" id="KW-0597">Phosphoprotein</keyword>
<dbReference type="SUPFAM" id="SSF82754">
    <property type="entry name" value="C-terminal, gelsolin-like domain of Sec23/24"/>
    <property type="match status" value="1"/>
</dbReference>
<evidence type="ECO:0000256" key="8">
    <source>
        <dbReference type="ARBA" id="ARBA00022723"/>
    </source>
</evidence>
<accession>A0A7L0UFH6</accession>
<evidence type="ECO:0000256" key="7">
    <source>
        <dbReference type="ARBA" id="ARBA00022553"/>
    </source>
</evidence>
<comment type="similarity">
    <text evidence="4">Belongs to the SEC23/SEC24 family. SEC24 subfamily.</text>
</comment>
<dbReference type="Gene3D" id="1.20.120.730">
    <property type="entry name" value="Sec23/Sec24 helical domain"/>
    <property type="match status" value="1"/>
</dbReference>
<organism evidence="21 22">
    <name type="scientific">Chordeiles acutipennis</name>
    <name type="common">Lesser nighthawk</name>
    <name type="synonym">Caprimulgus acutipennis</name>
    <dbReference type="NCBI Taxonomy" id="118183"/>
    <lineage>
        <taxon>Eukaryota</taxon>
        <taxon>Metazoa</taxon>
        <taxon>Chordata</taxon>
        <taxon>Craniata</taxon>
        <taxon>Vertebrata</taxon>
        <taxon>Euteleostomi</taxon>
        <taxon>Archelosauria</taxon>
        <taxon>Archosauria</taxon>
        <taxon>Dinosauria</taxon>
        <taxon>Saurischia</taxon>
        <taxon>Theropoda</taxon>
        <taxon>Coelurosauria</taxon>
        <taxon>Aves</taxon>
        <taxon>Neognathae</taxon>
        <taxon>Neoaves</taxon>
        <taxon>Strisores</taxon>
        <taxon>Caprimulgiformes</taxon>
        <taxon>Caprimulgidae</taxon>
        <taxon>Chordeilinae</taxon>
        <taxon>Chordeiles</taxon>
    </lineage>
</organism>
<evidence type="ECO:0000256" key="3">
    <source>
        <dbReference type="ARBA" id="ARBA00004514"/>
    </source>
</evidence>
<evidence type="ECO:0000313" key="21">
    <source>
        <dbReference type="EMBL" id="NXL64460.1"/>
    </source>
</evidence>
<dbReference type="InterPro" id="IPR036174">
    <property type="entry name" value="Znf_Sec23_Sec24_sf"/>
</dbReference>
<dbReference type="GO" id="GO:0006886">
    <property type="term" value="P:intracellular protein transport"/>
    <property type="evidence" value="ECO:0007669"/>
    <property type="project" value="InterPro"/>
</dbReference>
<dbReference type="InterPro" id="IPR041742">
    <property type="entry name" value="Sec24-like_trunk_dom"/>
</dbReference>
<dbReference type="SUPFAM" id="SSF82919">
    <property type="entry name" value="Zn-finger domain of Sec23/24"/>
    <property type="match status" value="1"/>
</dbReference>
<keyword evidence="9" id="KW-0256">Endoplasmic reticulum</keyword>
<keyword evidence="22" id="KW-1185">Reference proteome</keyword>
<dbReference type="GO" id="GO:0000149">
    <property type="term" value="F:SNARE binding"/>
    <property type="evidence" value="ECO:0007669"/>
    <property type="project" value="UniProtKB-ARBA"/>
</dbReference>